<evidence type="ECO:0000313" key="10">
    <source>
        <dbReference type="EMBL" id="CUO55536.1"/>
    </source>
</evidence>
<accession>A0A174G348</accession>
<evidence type="ECO:0000256" key="2">
    <source>
        <dbReference type="ARBA" id="ARBA00022448"/>
    </source>
</evidence>
<dbReference type="GO" id="GO:0042626">
    <property type="term" value="F:ATPase-coupled transmembrane transporter activity"/>
    <property type="evidence" value="ECO:0007669"/>
    <property type="project" value="TreeGrafter"/>
</dbReference>
<evidence type="ECO:0000256" key="7">
    <source>
        <dbReference type="ARBA" id="ARBA00023136"/>
    </source>
</evidence>
<keyword evidence="7 8" id="KW-0472">Membrane</keyword>
<evidence type="ECO:0000256" key="5">
    <source>
        <dbReference type="ARBA" id="ARBA00022840"/>
    </source>
</evidence>
<gene>
    <name evidence="10" type="primary">ecfA2</name>
    <name evidence="10" type="ORF">ERS852411_01744</name>
</gene>
<comment type="subunit">
    <text evidence="8">Forms a stable energy-coupling factor (ECF) transporter complex composed of 2 membrane-embedded substrate-binding proteins (S component), 2 ATP-binding proteins (A component) and 2 transmembrane proteins (T component).</text>
</comment>
<feature type="domain" description="ABC transporter" evidence="9">
    <location>
        <begin position="8"/>
        <end position="249"/>
    </location>
</feature>
<dbReference type="EMBL" id="CYZT01000114">
    <property type="protein sequence ID" value="CUO55536.1"/>
    <property type="molecule type" value="Genomic_DNA"/>
</dbReference>
<dbReference type="EC" id="7.-.-.-" evidence="8"/>
<dbReference type="GO" id="GO:0005524">
    <property type="term" value="F:ATP binding"/>
    <property type="evidence" value="ECO:0007669"/>
    <property type="project" value="UniProtKB-UniRule"/>
</dbReference>
<dbReference type="FunFam" id="3.40.50.300:FF:000224">
    <property type="entry name" value="Energy-coupling factor transporter ATP-binding protein EcfA"/>
    <property type="match status" value="1"/>
</dbReference>
<dbReference type="InterPro" id="IPR015856">
    <property type="entry name" value="ABC_transpr_CbiO/EcfA_su"/>
</dbReference>
<evidence type="ECO:0000256" key="6">
    <source>
        <dbReference type="ARBA" id="ARBA00022967"/>
    </source>
</evidence>
<dbReference type="InterPro" id="IPR030946">
    <property type="entry name" value="EcfA2"/>
</dbReference>
<comment type="function">
    <text evidence="8">ATP-binding (A) component of a common energy-coupling factor (ECF) ABC-transporter complex.</text>
</comment>
<dbReference type="InterPro" id="IPR017871">
    <property type="entry name" value="ABC_transporter-like_CS"/>
</dbReference>
<comment type="similarity">
    <text evidence="8">Belongs to the ABC transporter superfamily. Energy-coupling factor EcfA family.</text>
</comment>
<dbReference type="GO" id="GO:0016887">
    <property type="term" value="F:ATP hydrolysis activity"/>
    <property type="evidence" value="ECO:0007669"/>
    <property type="project" value="InterPro"/>
</dbReference>
<evidence type="ECO:0000256" key="1">
    <source>
        <dbReference type="ARBA" id="ARBA00004202"/>
    </source>
</evidence>
<name>A0A174G348_FLAPL</name>
<keyword evidence="10" id="KW-0378">Hydrolase</keyword>
<dbReference type="SMART" id="SM00382">
    <property type="entry name" value="AAA"/>
    <property type="match status" value="1"/>
</dbReference>
<comment type="subcellular location">
    <subcellularLocation>
        <location evidence="1 8">Cell membrane</location>
        <topology evidence="1 8">Peripheral membrane protein</topology>
    </subcellularLocation>
</comment>
<dbReference type="GO" id="GO:0043190">
    <property type="term" value="C:ATP-binding cassette (ABC) transporter complex"/>
    <property type="evidence" value="ECO:0007669"/>
    <property type="project" value="TreeGrafter"/>
</dbReference>
<dbReference type="Proteomes" id="UP000095746">
    <property type="component" value="Unassembled WGS sequence"/>
</dbReference>
<proteinExistence type="inferred from homology"/>
<dbReference type="InterPro" id="IPR027417">
    <property type="entry name" value="P-loop_NTPase"/>
</dbReference>
<dbReference type="NCBIfam" id="TIGR04521">
    <property type="entry name" value="ECF_ATPase_2"/>
    <property type="match status" value="1"/>
</dbReference>
<dbReference type="Pfam" id="PF00005">
    <property type="entry name" value="ABC_tran"/>
    <property type="match status" value="1"/>
</dbReference>
<dbReference type="PROSITE" id="PS50893">
    <property type="entry name" value="ABC_TRANSPORTER_2"/>
    <property type="match status" value="1"/>
</dbReference>
<protein>
    <recommendedName>
        <fullName evidence="8">Energy-coupling factor transporter ATP-binding protein EcfA2</fullName>
        <ecNumber evidence="8">7.-.-.-</ecNumber>
    </recommendedName>
</protein>
<evidence type="ECO:0000313" key="11">
    <source>
        <dbReference type="Proteomes" id="UP000095746"/>
    </source>
</evidence>
<dbReference type="InterPro" id="IPR003593">
    <property type="entry name" value="AAA+_ATPase"/>
</dbReference>
<evidence type="ECO:0000256" key="3">
    <source>
        <dbReference type="ARBA" id="ARBA00022475"/>
    </source>
</evidence>
<dbReference type="Gene3D" id="3.40.50.300">
    <property type="entry name" value="P-loop containing nucleotide triphosphate hydrolases"/>
    <property type="match status" value="1"/>
</dbReference>
<dbReference type="PANTHER" id="PTHR43553">
    <property type="entry name" value="HEAVY METAL TRANSPORTER"/>
    <property type="match status" value="1"/>
</dbReference>
<keyword evidence="5 8" id="KW-0067">ATP-binding</keyword>
<keyword evidence="6" id="KW-1278">Translocase</keyword>
<organism evidence="10 11">
    <name type="scientific">Flavonifractor plautii</name>
    <name type="common">Fusobacterium plautii</name>
    <dbReference type="NCBI Taxonomy" id="292800"/>
    <lineage>
        <taxon>Bacteria</taxon>
        <taxon>Bacillati</taxon>
        <taxon>Bacillota</taxon>
        <taxon>Clostridia</taxon>
        <taxon>Eubacteriales</taxon>
        <taxon>Oscillospiraceae</taxon>
        <taxon>Flavonifractor</taxon>
    </lineage>
</organism>
<dbReference type="PANTHER" id="PTHR43553:SF27">
    <property type="entry name" value="ENERGY-COUPLING FACTOR TRANSPORTER ATP-BINDING PROTEIN ECFA2"/>
    <property type="match status" value="1"/>
</dbReference>
<dbReference type="InterPro" id="IPR050095">
    <property type="entry name" value="ECF_ABC_transporter_ATP-bd"/>
</dbReference>
<sequence length="302" mass="33263">MKPLEPIIQTERLSHIYSAGTPFEHGALVDVDFTAYRGEYLGIIGHTGSGKSTLIQHLNGLLKPTSGRVLFEGRDIWESKERTRQTRFQVGLVFQYPEYQLFEETIYKDIAFGPKNMGLDEREVDRRVCEAAQFVGLREDMLEKSPFELSGGQKRRVAIAGVIAMEPSVLILDEPTAGLDPVGVASILGNIHDYHTAKNATIIIVSHSMEEVARTVDRLVVINDGRIPFSGAPREVFAHGDELEAMGLGVPAMTRVFHRLRAMGVDIDPSVYTTEQARDAVLAKLGHAGQQKQSAPGERGAV</sequence>
<dbReference type="PROSITE" id="PS00211">
    <property type="entry name" value="ABC_TRANSPORTER_1"/>
    <property type="match status" value="1"/>
</dbReference>
<evidence type="ECO:0000256" key="8">
    <source>
        <dbReference type="RuleBase" id="RU365104"/>
    </source>
</evidence>
<evidence type="ECO:0000256" key="4">
    <source>
        <dbReference type="ARBA" id="ARBA00022741"/>
    </source>
</evidence>
<keyword evidence="2 8" id="KW-0813">Transport</keyword>
<dbReference type="SUPFAM" id="SSF52540">
    <property type="entry name" value="P-loop containing nucleoside triphosphate hydrolases"/>
    <property type="match status" value="1"/>
</dbReference>
<evidence type="ECO:0000259" key="9">
    <source>
        <dbReference type="PROSITE" id="PS50893"/>
    </source>
</evidence>
<keyword evidence="4 8" id="KW-0547">Nucleotide-binding</keyword>
<dbReference type="AlphaFoldDB" id="A0A174G348"/>
<dbReference type="CDD" id="cd03225">
    <property type="entry name" value="ABC_cobalt_CbiO_domain1"/>
    <property type="match status" value="1"/>
</dbReference>
<dbReference type="InterPro" id="IPR003439">
    <property type="entry name" value="ABC_transporter-like_ATP-bd"/>
</dbReference>
<reference evidence="10 11" key="1">
    <citation type="submission" date="2015-09" db="EMBL/GenBank/DDBJ databases">
        <authorList>
            <consortium name="Pathogen Informatics"/>
        </authorList>
    </citation>
    <scope>NUCLEOTIDE SEQUENCE [LARGE SCALE GENOMIC DNA]</scope>
    <source>
        <strain evidence="10 11">2789STDY5608854</strain>
    </source>
</reference>
<keyword evidence="3 8" id="KW-1003">Cell membrane</keyword>